<dbReference type="EMBL" id="JARK01001647">
    <property type="protein sequence ID" value="EYB84714.1"/>
    <property type="molecule type" value="Genomic_DNA"/>
</dbReference>
<evidence type="ECO:0000259" key="2">
    <source>
        <dbReference type="Pfam" id="PF01431"/>
    </source>
</evidence>
<keyword evidence="4" id="KW-1185">Reference proteome</keyword>
<dbReference type="GO" id="GO:0004222">
    <property type="term" value="F:metalloendopeptidase activity"/>
    <property type="evidence" value="ECO:0007669"/>
    <property type="project" value="InterPro"/>
</dbReference>
<dbReference type="GO" id="GO:0016485">
    <property type="term" value="P:protein processing"/>
    <property type="evidence" value="ECO:0007669"/>
    <property type="project" value="TreeGrafter"/>
</dbReference>
<reference evidence="4" key="1">
    <citation type="journal article" date="2015" name="Nat. Genet.">
        <title>The genome and transcriptome of the zoonotic hookworm Ancylostoma ceylanicum identify infection-specific gene families.</title>
        <authorList>
            <person name="Schwarz E.M."/>
            <person name="Hu Y."/>
            <person name="Antoshechkin I."/>
            <person name="Miller M.M."/>
            <person name="Sternberg P.W."/>
            <person name="Aroian R.V."/>
        </authorList>
    </citation>
    <scope>NUCLEOTIDE SEQUENCE</scope>
    <source>
        <strain evidence="4">HY135</strain>
    </source>
</reference>
<comment type="similarity">
    <text evidence="1">Belongs to the peptidase M13 family.</text>
</comment>
<feature type="domain" description="Peptidase M13 C-terminal" evidence="2">
    <location>
        <begin position="37"/>
        <end position="137"/>
    </location>
</feature>
<dbReference type="PROSITE" id="PS51885">
    <property type="entry name" value="NEPRILYSIN"/>
    <property type="match status" value="1"/>
</dbReference>
<organism evidence="3 4">
    <name type="scientific">Ancylostoma ceylanicum</name>
    <dbReference type="NCBI Taxonomy" id="53326"/>
    <lineage>
        <taxon>Eukaryota</taxon>
        <taxon>Metazoa</taxon>
        <taxon>Ecdysozoa</taxon>
        <taxon>Nematoda</taxon>
        <taxon>Chromadorea</taxon>
        <taxon>Rhabditida</taxon>
        <taxon>Rhabditina</taxon>
        <taxon>Rhabditomorpha</taxon>
        <taxon>Strongyloidea</taxon>
        <taxon>Ancylostomatidae</taxon>
        <taxon>Ancylostomatinae</taxon>
        <taxon>Ancylostoma</taxon>
    </lineage>
</organism>
<dbReference type="PANTHER" id="PTHR11733">
    <property type="entry name" value="ZINC METALLOPROTEASE FAMILY M13 NEPRILYSIN-RELATED"/>
    <property type="match status" value="1"/>
</dbReference>
<proteinExistence type="inferred from homology"/>
<dbReference type="InterPro" id="IPR000718">
    <property type="entry name" value="Peptidase_M13"/>
</dbReference>
<name>A0A016S387_9BILA</name>
<dbReference type="AlphaFoldDB" id="A0A016S387"/>
<dbReference type="Gene3D" id="3.40.390.10">
    <property type="entry name" value="Collagenase (Catalytic Domain)"/>
    <property type="match status" value="1"/>
</dbReference>
<protein>
    <recommendedName>
        <fullName evidence="2">Peptidase M13 C-terminal domain-containing protein</fullName>
    </recommendedName>
</protein>
<evidence type="ECO:0000313" key="4">
    <source>
        <dbReference type="Proteomes" id="UP000024635"/>
    </source>
</evidence>
<dbReference type="STRING" id="53326.A0A016S387"/>
<dbReference type="PANTHER" id="PTHR11733:SF167">
    <property type="entry name" value="FI17812P1-RELATED"/>
    <property type="match status" value="1"/>
</dbReference>
<dbReference type="InterPro" id="IPR018497">
    <property type="entry name" value="Peptidase_M13_C"/>
</dbReference>
<accession>A0A016S387</accession>
<dbReference type="InterPro" id="IPR024079">
    <property type="entry name" value="MetalloPept_cat_dom_sf"/>
</dbReference>
<dbReference type="Proteomes" id="UP000024635">
    <property type="component" value="Unassembled WGS sequence"/>
</dbReference>
<evidence type="ECO:0000256" key="1">
    <source>
        <dbReference type="ARBA" id="ARBA00007357"/>
    </source>
</evidence>
<gene>
    <name evidence="3" type="primary">Acey_s0311.g2140</name>
    <name evidence="3" type="ORF">Y032_0311g2140</name>
</gene>
<dbReference type="GO" id="GO:0005886">
    <property type="term" value="C:plasma membrane"/>
    <property type="evidence" value="ECO:0007669"/>
    <property type="project" value="TreeGrafter"/>
</dbReference>
<dbReference type="OrthoDB" id="5873741at2759"/>
<sequence>MQFGKESHLYNKALGHMYDDIACLSPCDTSLLESQWNEDFEEGLSFEVAYRTHIKNHGFEPRLDTMQDFNNEQAFFLGYATQFCTRYSLKETKHMLKGNEHSLTQLRVNNVLANIPEFAEAFHCAPGARMNPEERCSMY</sequence>
<dbReference type="SUPFAM" id="SSF55486">
    <property type="entry name" value="Metalloproteases ('zincins'), catalytic domain"/>
    <property type="match status" value="1"/>
</dbReference>
<comment type="caution">
    <text evidence="3">The sequence shown here is derived from an EMBL/GenBank/DDBJ whole genome shotgun (WGS) entry which is preliminary data.</text>
</comment>
<evidence type="ECO:0000313" key="3">
    <source>
        <dbReference type="EMBL" id="EYB84714.1"/>
    </source>
</evidence>
<dbReference type="Pfam" id="PF01431">
    <property type="entry name" value="Peptidase_M13"/>
    <property type="match status" value="1"/>
</dbReference>